<sequence length="414" mass="46247">MSNGLFGIERETIISNSKVRDIFTPFSPIDIVENLLGREKEVSQIVGVINSPGQHVLLYGDRGVGKTSLAIISHLLIKNMKIIRGKFFIKRCCSDDSFASIVQYPLKSIGIDYELSEITESHTQGGGAKIKAVIAEGGANSKRTRSCKRVVEINPSSPAWVSERLKDLKGVFLIDEIDALPRKNDKKRIAELIKLLSDSRSQFKLIVVGIADTGDELTAGHPSVERCLKETHLARMEDVALRNIIVEGMKKLQITPTEKVIDTIVDISAGYPHFTHLVCLKCAENAIVSKKRTVNMPDLEEALKDAVKESEGALKRRFESTLRGTKNEAEYRCILLAAAHCSIPEFTLSALRSKLLDRFNINIPQRVVSRYMSNMIVYRGKGVFDRVSKGVYRFSDPRMPSFIKMIEVQRSIAQ</sequence>
<dbReference type="GO" id="GO:0005524">
    <property type="term" value="F:ATP binding"/>
    <property type="evidence" value="ECO:0007669"/>
    <property type="project" value="UniProtKB-KW"/>
</dbReference>
<dbReference type="Proteomes" id="UP001165427">
    <property type="component" value="Unassembled WGS sequence"/>
</dbReference>
<dbReference type="InterPro" id="IPR049052">
    <property type="entry name" value="nSTAND1"/>
</dbReference>
<keyword evidence="2" id="KW-0067">ATP-binding</keyword>
<dbReference type="AlphaFoldDB" id="A0AA41R8I7"/>
<dbReference type="RefSeq" id="WP_246915132.1">
    <property type="nucleotide sequence ID" value="NZ_JALJRB010000055.1"/>
</dbReference>
<dbReference type="PANTHER" id="PTHR34301:SF8">
    <property type="entry name" value="ATPASE DOMAIN-CONTAINING PROTEIN"/>
    <property type="match status" value="1"/>
</dbReference>
<dbReference type="SMART" id="SM00382">
    <property type="entry name" value="AAA"/>
    <property type="match status" value="1"/>
</dbReference>
<gene>
    <name evidence="2" type="ORF">MRX98_21510</name>
</gene>
<keyword evidence="3" id="KW-1185">Reference proteome</keyword>
<evidence type="ECO:0000259" key="1">
    <source>
        <dbReference type="SMART" id="SM00382"/>
    </source>
</evidence>
<dbReference type="SUPFAM" id="SSF52540">
    <property type="entry name" value="P-loop containing nucleoside triphosphate hydrolases"/>
    <property type="match status" value="1"/>
</dbReference>
<dbReference type="Gene3D" id="3.40.50.300">
    <property type="entry name" value="P-loop containing nucleotide triphosphate hydrolases"/>
    <property type="match status" value="1"/>
</dbReference>
<organism evidence="2 3">
    <name type="scientific">Desulfatitalea alkaliphila</name>
    <dbReference type="NCBI Taxonomy" id="2929485"/>
    <lineage>
        <taxon>Bacteria</taxon>
        <taxon>Pseudomonadati</taxon>
        <taxon>Thermodesulfobacteriota</taxon>
        <taxon>Desulfobacteria</taxon>
        <taxon>Desulfobacterales</taxon>
        <taxon>Desulfosarcinaceae</taxon>
        <taxon>Desulfatitalea</taxon>
    </lineage>
</organism>
<name>A0AA41R8I7_9BACT</name>
<proteinExistence type="predicted"/>
<dbReference type="InterPro" id="IPR027417">
    <property type="entry name" value="P-loop_NTPase"/>
</dbReference>
<reference evidence="2" key="1">
    <citation type="submission" date="2022-04" db="EMBL/GenBank/DDBJ databases">
        <title>Desulfatitalea alkaliphila sp. nov., a novel anaerobic sulfate-reducing bacterium isolated from terrestrial mud volcano, Taman Peninsula, Russia.</title>
        <authorList>
            <person name="Khomyakova M.A."/>
            <person name="Merkel A.Y."/>
            <person name="Slobodkin A.I."/>
        </authorList>
    </citation>
    <scope>NUCLEOTIDE SEQUENCE</scope>
    <source>
        <strain evidence="2">M08but</strain>
    </source>
</reference>
<protein>
    <submittedName>
        <fullName evidence="2">ATP-binding protein</fullName>
    </submittedName>
</protein>
<dbReference type="Pfam" id="PF20703">
    <property type="entry name" value="nSTAND1"/>
    <property type="match status" value="1"/>
</dbReference>
<comment type="caution">
    <text evidence="2">The sequence shown here is derived from an EMBL/GenBank/DDBJ whole genome shotgun (WGS) entry which is preliminary data.</text>
</comment>
<feature type="domain" description="AAA+ ATPase" evidence="1">
    <location>
        <begin position="52"/>
        <end position="250"/>
    </location>
</feature>
<dbReference type="PANTHER" id="PTHR34301">
    <property type="entry name" value="DNA-BINDING PROTEIN-RELATED"/>
    <property type="match status" value="1"/>
</dbReference>
<evidence type="ECO:0000313" key="2">
    <source>
        <dbReference type="EMBL" id="MCJ8503165.1"/>
    </source>
</evidence>
<evidence type="ECO:0000313" key="3">
    <source>
        <dbReference type="Proteomes" id="UP001165427"/>
    </source>
</evidence>
<accession>A0AA41R8I7</accession>
<dbReference type="EMBL" id="JALJRB010000055">
    <property type="protein sequence ID" value="MCJ8503165.1"/>
    <property type="molecule type" value="Genomic_DNA"/>
</dbReference>
<keyword evidence="2" id="KW-0547">Nucleotide-binding</keyword>
<dbReference type="InterPro" id="IPR003593">
    <property type="entry name" value="AAA+_ATPase"/>
</dbReference>